<keyword evidence="1" id="KW-0812">Transmembrane</keyword>
<organism evidence="2 3">
    <name type="scientific">Candidatus Nomurabacteria bacterium RIFCSPLOWO2_01_FULL_39_17</name>
    <dbReference type="NCBI Taxonomy" id="1801770"/>
    <lineage>
        <taxon>Bacteria</taxon>
        <taxon>Candidatus Nomuraibacteriota</taxon>
    </lineage>
</organism>
<dbReference type="Proteomes" id="UP000179352">
    <property type="component" value="Unassembled WGS sequence"/>
</dbReference>
<proteinExistence type="predicted"/>
<dbReference type="STRING" id="1801770.A3A01_02605"/>
<dbReference type="AlphaFoldDB" id="A0A1F6WWB6"/>
<keyword evidence="1" id="KW-1133">Transmembrane helix</keyword>
<sequence>MINLIPNEEKKKKVRDFYFRLFVVSLFVLSFSILIADAVFLPSYFIASAKKNFVNSQLTTQKAKPLPEVDQEILSQISDLEKRLTLIENTRKDKYIVSARVINEIIFKKISDIKINKISYQNNLTGKIIRVSGTAKSRERLLLFRRALEDDPEFKKVDLPISNFIKGSNISFFLTLIPS</sequence>
<feature type="transmembrane region" description="Helical" evidence="1">
    <location>
        <begin position="21"/>
        <end position="47"/>
    </location>
</feature>
<reference evidence="2 3" key="1">
    <citation type="journal article" date="2016" name="Nat. Commun.">
        <title>Thousands of microbial genomes shed light on interconnected biogeochemical processes in an aquifer system.</title>
        <authorList>
            <person name="Anantharaman K."/>
            <person name="Brown C.T."/>
            <person name="Hug L.A."/>
            <person name="Sharon I."/>
            <person name="Castelle C.J."/>
            <person name="Probst A.J."/>
            <person name="Thomas B.C."/>
            <person name="Singh A."/>
            <person name="Wilkins M.J."/>
            <person name="Karaoz U."/>
            <person name="Brodie E.L."/>
            <person name="Williams K.H."/>
            <person name="Hubbard S.S."/>
            <person name="Banfield J.F."/>
        </authorList>
    </citation>
    <scope>NUCLEOTIDE SEQUENCE [LARGE SCALE GENOMIC DNA]</scope>
</reference>
<gene>
    <name evidence="2" type="ORF">A3A01_02605</name>
</gene>
<accession>A0A1F6WWB6</accession>
<keyword evidence="1" id="KW-0472">Membrane</keyword>
<dbReference type="EMBL" id="MFUU01000009">
    <property type="protein sequence ID" value="OGI86169.1"/>
    <property type="molecule type" value="Genomic_DNA"/>
</dbReference>
<protein>
    <submittedName>
        <fullName evidence="2">Uncharacterized protein</fullName>
    </submittedName>
</protein>
<name>A0A1F6WWB6_9BACT</name>
<comment type="caution">
    <text evidence="2">The sequence shown here is derived from an EMBL/GenBank/DDBJ whole genome shotgun (WGS) entry which is preliminary data.</text>
</comment>
<evidence type="ECO:0000313" key="3">
    <source>
        <dbReference type="Proteomes" id="UP000179352"/>
    </source>
</evidence>
<evidence type="ECO:0000256" key="1">
    <source>
        <dbReference type="SAM" id="Phobius"/>
    </source>
</evidence>
<evidence type="ECO:0000313" key="2">
    <source>
        <dbReference type="EMBL" id="OGI86169.1"/>
    </source>
</evidence>